<dbReference type="PANTHER" id="PTHR48111">
    <property type="entry name" value="REGULATOR OF RPOS"/>
    <property type="match status" value="1"/>
</dbReference>
<evidence type="ECO:0000256" key="2">
    <source>
        <dbReference type="ARBA" id="ARBA00018672"/>
    </source>
</evidence>
<dbReference type="PROSITE" id="PS50110">
    <property type="entry name" value="RESPONSE_REGULATORY"/>
    <property type="match status" value="1"/>
</dbReference>
<gene>
    <name evidence="16" type="ORF">IAD25_03795</name>
</gene>
<keyword evidence="4" id="KW-0805">Transcription regulation</keyword>
<proteinExistence type="predicted"/>
<dbReference type="InterPro" id="IPR011006">
    <property type="entry name" value="CheY-like_superfamily"/>
</dbReference>
<evidence type="ECO:0000256" key="5">
    <source>
        <dbReference type="ARBA" id="ARBA00023026"/>
    </source>
</evidence>
<feature type="modified residue" description="4-aspartylphosphate" evidence="12">
    <location>
        <position position="53"/>
    </location>
</feature>
<evidence type="ECO:0000256" key="13">
    <source>
        <dbReference type="PROSITE-ProRule" id="PRU01091"/>
    </source>
</evidence>
<evidence type="ECO:0000259" key="14">
    <source>
        <dbReference type="PROSITE" id="PS50110"/>
    </source>
</evidence>
<dbReference type="SUPFAM" id="SSF52172">
    <property type="entry name" value="CheY-like"/>
    <property type="match status" value="1"/>
</dbReference>
<keyword evidence="6 13" id="KW-0238">DNA-binding</keyword>
<evidence type="ECO:0000256" key="6">
    <source>
        <dbReference type="ARBA" id="ARBA00023125"/>
    </source>
</evidence>
<evidence type="ECO:0000256" key="4">
    <source>
        <dbReference type="ARBA" id="ARBA00023015"/>
    </source>
</evidence>
<comment type="function">
    <text evidence="9">May play the central regulatory role in sporulation. It may be an element of the effector pathway responsible for the activation of sporulation genes in response to nutritional stress. Spo0A may act in concert with spo0H (a sigma factor) to control the expression of some genes that are critical to the sporulation process.</text>
</comment>
<evidence type="ECO:0000256" key="11">
    <source>
        <dbReference type="ARBA" id="ARBA00039976"/>
    </source>
</evidence>
<dbReference type="SMART" id="SM00862">
    <property type="entry name" value="Trans_reg_C"/>
    <property type="match status" value="1"/>
</dbReference>
<dbReference type="PANTHER" id="PTHR48111:SF49">
    <property type="entry name" value="HEME RESPONSE REGULATOR HSSR"/>
    <property type="match status" value="1"/>
</dbReference>
<dbReference type="Gene3D" id="1.10.10.10">
    <property type="entry name" value="Winged helix-like DNA-binding domain superfamily/Winged helix DNA-binding domain"/>
    <property type="match status" value="1"/>
</dbReference>
<evidence type="ECO:0000256" key="7">
    <source>
        <dbReference type="ARBA" id="ARBA00023159"/>
    </source>
</evidence>
<name>A0A9D1SUY8_9FIRM</name>
<feature type="domain" description="Response regulatory" evidence="14">
    <location>
        <begin position="3"/>
        <end position="118"/>
    </location>
</feature>
<organism evidence="16 17">
    <name type="scientific">Candidatus Allocopromorpha excrementipullorum</name>
    <dbReference type="NCBI Taxonomy" id="2840743"/>
    <lineage>
        <taxon>Bacteria</taxon>
        <taxon>Bacillati</taxon>
        <taxon>Bacillota</taxon>
        <taxon>Clostridia</taxon>
        <taxon>Eubacteriales</taxon>
        <taxon>Eubacteriaceae</taxon>
        <taxon>Eubacteriaceae incertae sedis</taxon>
        <taxon>Candidatus Allocopromorpha</taxon>
    </lineage>
</organism>
<dbReference type="SMART" id="SM00448">
    <property type="entry name" value="REC"/>
    <property type="match status" value="1"/>
</dbReference>
<reference evidence="16" key="2">
    <citation type="journal article" date="2021" name="PeerJ">
        <title>Extensive microbial diversity within the chicken gut microbiome revealed by metagenomics and culture.</title>
        <authorList>
            <person name="Gilroy R."/>
            <person name="Ravi A."/>
            <person name="Getino M."/>
            <person name="Pursley I."/>
            <person name="Horton D.L."/>
            <person name="Alikhan N.F."/>
            <person name="Baker D."/>
            <person name="Gharbi K."/>
            <person name="Hall N."/>
            <person name="Watson M."/>
            <person name="Adriaenssens E.M."/>
            <person name="Foster-Nyarko E."/>
            <person name="Jarju S."/>
            <person name="Secka A."/>
            <person name="Antonio M."/>
            <person name="Oren A."/>
            <person name="Chaudhuri R.R."/>
            <person name="La Ragione R."/>
            <person name="Hildebrand F."/>
            <person name="Pallen M.J."/>
        </authorList>
    </citation>
    <scope>NUCLEOTIDE SEQUENCE</scope>
    <source>
        <strain evidence="16">ChiSjej4B22-8349</strain>
    </source>
</reference>
<reference evidence="16" key="1">
    <citation type="submission" date="2020-10" db="EMBL/GenBank/DDBJ databases">
        <authorList>
            <person name="Gilroy R."/>
        </authorList>
    </citation>
    <scope>NUCLEOTIDE SEQUENCE</scope>
    <source>
        <strain evidence="16">ChiSjej4B22-8349</strain>
    </source>
</reference>
<dbReference type="PROSITE" id="PS51755">
    <property type="entry name" value="OMPR_PHOB"/>
    <property type="match status" value="1"/>
</dbReference>
<dbReference type="Proteomes" id="UP000824130">
    <property type="component" value="Unassembled WGS sequence"/>
</dbReference>
<keyword evidence="3" id="KW-0963">Cytoplasm</keyword>
<keyword evidence="7" id="KW-0010">Activator</keyword>
<dbReference type="GO" id="GO:0000976">
    <property type="term" value="F:transcription cis-regulatory region binding"/>
    <property type="evidence" value="ECO:0007669"/>
    <property type="project" value="TreeGrafter"/>
</dbReference>
<dbReference type="AlphaFoldDB" id="A0A9D1SUY8"/>
<dbReference type="Gene3D" id="3.40.50.2300">
    <property type="match status" value="1"/>
</dbReference>
<protein>
    <recommendedName>
        <fullName evidence="11">Heme response regulator HssR</fullName>
    </recommendedName>
    <alternativeName>
        <fullName evidence="2">Stage 0 sporulation protein A homolog</fullName>
    </alternativeName>
</protein>
<evidence type="ECO:0000256" key="10">
    <source>
        <dbReference type="ARBA" id="ARBA00037471"/>
    </source>
</evidence>
<feature type="domain" description="OmpR/PhoB-type" evidence="15">
    <location>
        <begin position="126"/>
        <end position="223"/>
    </location>
</feature>
<accession>A0A9D1SUY8</accession>
<dbReference type="Pfam" id="PF00486">
    <property type="entry name" value="Trans_reg_C"/>
    <property type="match status" value="1"/>
</dbReference>
<dbReference type="EMBL" id="DVOB01000081">
    <property type="protein sequence ID" value="HIU95817.1"/>
    <property type="molecule type" value="Genomic_DNA"/>
</dbReference>
<sequence>MFKILVVEDDRELNKTVCSFLEQNGYEAVGCLRAEEGYDAMYGGIVFDLIISDIMMPGIDGFEFAETVRKLNQEIPILFMTARDDFAAKQRGFKAGIDDYMVKPIFLDEMLMRIEALLRRARIAADKKLAVGNLIMDVEEHTAYLNGEEVPLTVREFNILYKLLSYPKKTFTRARLMGEFWDSDSSSGPRVVDVYMTKLRDKFSGCDDFEIITVHGLGYKAVLKDE</sequence>
<evidence type="ECO:0000313" key="17">
    <source>
        <dbReference type="Proteomes" id="UP000824130"/>
    </source>
</evidence>
<evidence type="ECO:0000256" key="3">
    <source>
        <dbReference type="ARBA" id="ARBA00022490"/>
    </source>
</evidence>
<comment type="function">
    <text evidence="10">Member of the two-component regulatory system HssS/HssR involved in intracellular heme homeostasis and tempering of staphylococcal virulence. Phosphorylated HssR binds to a direct repeat sequence within hrtAB promoter and activates the expression of hrtAB, an efflux pump, in response to extracellular heme, hemin, hemoglobin or blood.</text>
</comment>
<dbReference type="GO" id="GO:0000156">
    <property type="term" value="F:phosphorelay response regulator activity"/>
    <property type="evidence" value="ECO:0007669"/>
    <property type="project" value="TreeGrafter"/>
</dbReference>
<evidence type="ECO:0000256" key="12">
    <source>
        <dbReference type="PROSITE-ProRule" id="PRU00169"/>
    </source>
</evidence>
<comment type="subcellular location">
    <subcellularLocation>
        <location evidence="1">Cytoplasm</location>
    </subcellularLocation>
</comment>
<evidence type="ECO:0000256" key="1">
    <source>
        <dbReference type="ARBA" id="ARBA00004496"/>
    </source>
</evidence>
<evidence type="ECO:0000256" key="9">
    <source>
        <dbReference type="ARBA" id="ARBA00024867"/>
    </source>
</evidence>
<dbReference type="GO" id="GO:0006355">
    <property type="term" value="P:regulation of DNA-templated transcription"/>
    <property type="evidence" value="ECO:0007669"/>
    <property type="project" value="InterPro"/>
</dbReference>
<evidence type="ECO:0000313" key="16">
    <source>
        <dbReference type="EMBL" id="HIU95817.1"/>
    </source>
</evidence>
<dbReference type="GO" id="GO:0032993">
    <property type="term" value="C:protein-DNA complex"/>
    <property type="evidence" value="ECO:0007669"/>
    <property type="project" value="TreeGrafter"/>
</dbReference>
<dbReference type="GO" id="GO:0005829">
    <property type="term" value="C:cytosol"/>
    <property type="evidence" value="ECO:0007669"/>
    <property type="project" value="TreeGrafter"/>
</dbReference>
<keyword evidence="12" id="KW-0597">Phosphoprotein</keyword>
<feature type="DNA-binding region" description="OmpR/PhoB-type" evidence="13">
    <location>
        <begin position="126"/>
        <end position="223"/>
    </location>
</feature>
<dbReference type="CDD" id="cd00383">
    <property type="entry name" value="trans_reg_C"/>
    <property type="match status" value="1"/>
</dbReference>
<dbReference type="InterPro" id="IPR039420">
    <property type="entry name" value="WalR-like"/>
</dbReference>
<evidence type="ECO:0000256" key="8">
    <source>
        <dbReference type="ARBA" id="ARBA00023163"/>
    </source>
</evidence>
<evidence type="ECO:0000259" key="15">
    <source>
        <dbReference type="PROSITE" id="PS51755"/>
    </source>
</evidence>
<keyword evidence="5" id="KW-0843">Virulence</keyword>
<dbReference type="InterPro" id="IPR036388">
    <property type="entry name" value="WH-like_DNA-bd_sf"/>
</dbReference>
<dbReference type="Pfam" id="PF00072">
    <property type="entry name" value="Response_reg"/>
    <property type="match status" value="1"/>
</dbReference>
<keyword evidence="8" id="KW-0804">Transcription</keyword>
<dbReference type="InterPro" id="IPR001867">
    <property type="entry name" value="OmpR/PhoB-type_DNA-bd"/>
</dbReference>
<comment type="caution">
    <text evidence="16">The sequence shown here is derived from an EMBL/GenBank/DDBJ whole genome shotgun (WGS) entry which is preliminary data.</text>
</comment>
<dbReference type="InterPro" id="IPR001789">
    <property type="entry name" value="Sig_transdc_resp-reg_receiver"/>
</dbReference>